<dbReference type="InterPro" id="IPR027417">
    <property type="entry name" value="P-loop_NTPase"/>
</dbReference>
<gene>
    <name evidence="4" type="ORF">SAMN05660686_00693</name>
</gene>
<reference evidence="4 5" key="1">
    <citation type="submission" date="2016-10" db="EMBL/GenBank/DDBJ databases">
        <authorList>
            <person name="Varghese N."/>
            <person name="Submissions S."/>
        </authorList>
    </citation>
    <scope>NUCLEOTIDE SEQUENCE [LARGE SCALE GENOMIC DNA]</scope>
    <source>
        <strain evidence="4 5">DSM 18839</strain>
    </source>
</reference>
<dbReference type="InterPro" id="IPR001173">
    <property type="entry name" value="Glyco_trans_2-like"/>
</dbReference>
<feature type="coiled-coil region" evidence="1">
    <location>
        <begin position="367"/>
        <end position="394"/>
    </location>
</feature>
<accession>A0A8G2BEP6</accession>
<feature type="domain" description="Glycosyltransferase 2-like" evidence="3">
    <location>
        <begin position="894"/>
        <end position="1034"/>
    </location>
</feature>
<dbReference type="RefSeq" id="WP_093148208.1">
    <property type="nucleotide sequence ID" value="NZ_FNBW01000002.1"/>
</dbReference>
<feature type="region of interest" description="Disordered" evidence="2">
    <location>
        <begin position="1"/>
        <end position="21"/>
    </location>
</feature>
<evidence type="ECO:0000313" key="5">
    <source>
        <dbReference type="Proteomes" id="UP000198615"/>
    </source>
</evidence>
<dbReference type="PANTHER" id="PTHR43179:SF7">
    <property type="entry name" value="RHAMNOSYLTRANSFERASE WBBL"/>
    <property type="match status" value="1"/>
</dbReference>
<comment type="caution">
    <text evidence="4">The sequence shown here is derived from an EMBL/GenBank/DDBJ whole genome shotgun (WGS) entry which is preliminary data.</text>
</comment>
<feature type="region of interest" description="Disordered" evidence="2">
    <location>
        <begin position="1154"/>
        <end position="1186"/>
    </location>
</feature>
<dbReference type="AlphaFoldDB" id="A0A8G2BEP6"/>
<dbReference type="CDD" id="cd04184">
    <property type="entry name" value="GT2_RfbC_Mx_like"/>
    <property type="match status" value="1"/>
</dbReference>
<dbReference type="PANTHER" id="PTHR43179">
    <property type="entry name" value="RHAMNOSYLTRANSFERASE WBBL"/>
    <property type="match status" value="1"/>
</dbReference>
<evidence type="ECO:0000256" key="1">
    <source>
        <dbReference type="SAM" id="Coils"/>
    </source>
</evidence>
<evidence type="ECO:0000256" key="2">
    <source>
        <dbReference type="SAM" id="MobiDB-lite"/>
    </source>
</evidence>
<dbReference type="SUPFAM" id="SSF53448">
    <property type="entry name" value="Nucleotide-diphospho-sugar transferases"/>
    <property type="match status" value="2"/>
</dbReference>
<name>A0A8G2BEP6_9PROT</name>
<feature type="compositionally biased region" description="Acidic residues" evidence="2">
    <location>
        <begin position="1174"/>
        <end position="1186"/>
    </location>
</feature>
<proteinExistence type="predicted"/>
<organism evidence="4 5">
    <name type="scientific">Thalassobaculum litoreum DSM 18839</name>
    <dbReference type="NCBI Taxonomy" id="1123362"/>
    <lineage>
        <taxon>Bacteria</taxon>
        <taxon>Pseudomonadati</taxon>
        <taxon>Pseudomonadota</taxon>
        <taxon>Alphaproteobacteria</taxon>
        <taxon>Rhodospirillales</taxon>
        <taxon>Thalassobaculaceae</taxon>
        <taxon>Thalassobaculum</taxon>
    </lineage>
</organism>
<protein>
    <recommendedName>
        <fullName evidence="3">Glycosyltransferase 2-like domain-containing protein</fullName>
    </recommendedName>
</protein>
<evidence type="ECO:0000259" key="3">
    <source>
        <dbReference type="Pfam" id="PF00535"/>
    </source>
</evidence>
<dbReference type="InterPro" id="IPR029044">
    <property type="entry name" value="Nucleotide-diphossugar_trans"/>
</dbReference>
<keyword evidence="5" id="KW-1185">Reference proteome</keyword>
<dbReference type="Pfam" id="PF00535">
    <property type="entry name" value="Glycos_transf_2"/>
    <property type="match status" value="2"/>
</dbReference>
<keyword evidence="1" id="KW-0175">Coiled coil</keyword>
<feature type="domain" description="Glycosyltransferase 2-like" evidence="3">
    <location>
        <begin position="635"/>
        <end position="761"/>
    </location>
</feature>
<evidence type="ECO:0000313" key="4">
    <source>
        <dbReference type="EMBL" id="SDF23917.1"/>
    </source>
</evidence>
<dbReference type="GO" id="GO:0016757">
    <property type="term" value="F:glycosyltransferase activity"/>
    <property type="evidence" value="ECO:0007669"/>
    <property type="project" value="UniProtKB-KW"/>
</dbReference>
<dbReference type="OrthoDB" id="115878at2"/>
<dbReference type="EMBL" id="FNBW01000002">
    <property type="protein sequence ID" value="SDF23917.1"/>
    <property type="molecule type" value="Genomic_DNA"/>
</dbReference>
<dbReference type="Gene3D" id="1.10.287.1490">
    <property type="match status" value="1"/>
</dbReference>
<dbReference type="Gene3D" id="3.40.50.300">
    <property type="entry name" value="P-loop containing nucleotide triphosphate hydrolases"/>
    <property type="match status" value="1"/>
</dbReference>
<dbReference type="CDD" id="cd04186">
    <property type="entry name" value="GT_2_like_c"/>
    <property type="match status" value="1"/>
</dbReference>
<dbReference type="SUPFAM" id="SSF52540">
    <property type="entry name" value="P-loop containing nucleoside triphosphate hydrolases"/>
    <property type="match status" value="1"/>
</dbReference>
<sequence>MPSTPHTPAADEESGNTPRHDKVASTALLVLGMHRSGTSALTRVVNLLGVELGTDLMEAAEGNNERGFWEHQGVVTRHDRLLADLGMRWDDPRAMPRDWLTHPATLAARSDLEAILDAEFSGAALWGVKDPRMCRLLPLWREMLAARGVRMTVLHMLRHPLEIARSLERRDAMPRGRALMLWLRHQIESLTASDGAPQSWASFDRLMAGWRDEMNRVDGDLHLGFAGRMDGVGAEIDGFLDVGLRHHALDDDVLKSEPALAAWVGRVYDAVRLADDGDRETALAAAREVQDEIDRASYYFDDTFADWAGRELRLREEIETRDGRIRLLDDSVQERDGRVAERDFRIAERERQIAERDRTIIDRNDVIESLNGTIDELRDDIDDLQQEVKTRDGHIHNLAAARTELQDHIAALEGSTSWRITAPMRKVGNWVRRLRRVTHTLTPGELFRMDHVEGDVWEATDTFSIMVLRSSRGRMPSGWVELTYCIKADKIAAPSLFADLGAGTSEIDRKRLPVTKGETVTCFVRLPDDVKGLRLDPISWKGRFEMGPIRAREISRLELLRVLIANAYSQEGIRPIFGNLRRGGVQGLKEFLIKKLPKPIETYDDWRDMFYALTDSDRAAIRTHVARMATRPVFSVVMPTYETPPALLEKAIESVKAQLYDAWELCIADDGSKSPETRGMLERYAAQDPRIKVVFRETNGHISAASNSALEVATGEWIALLDHDDELTEDALYWMAASLEADPDADILYSDEDKIDEEGRVSDPYFKPDWSPELFLSQNMLNHLGVYRRTLVEKAGRFREGFEGSQDYDLALRVLEQTSPERVRHIPAVLYHWRMVAGSVALGTGEKTYPYERARKAIAEHLERSGVKAEVVAGRDGLSHRVRPALPTRKPHVTVIVPTRDRVDMMRMVVTGLLEKTGYPNWDLIVVDNGSQKAETLEYFAEIQKDDRITVLRDDEPFNFSRLNNRAAEQAKGPLLLLLNNDIEPIDDGWLEEMVRQIQRPGVGAVGAKLYYPNDTVQHMGVTTGIGGVAGHFDKHLPREAPGYFSRAQLIHNVSAATAACLLTTKKIYRQIGGMNENELKVAFNDVDFCLKIRAAGHRIVLTPYAELYHHESVSRGLEDTAEKRDRFRGEMMWMRNKWGDALDADPYFNPNLSLDQETPTFAIPPRVPKPWEPGDEDSEDRSESA</sequence>
<dbReference type="Gene3D" id="3.90.550.10">
    <property type="entry name" value="Spore Coat Polysaccharide Biosynthesis Protein SpsA, Chain A"/>
    <property type="match status" value="2"/>
</dbReference>
<dbReference type="Proteomes" id="UP000198615">
    <property type="component" value="Unassembled WGS sequence"/>
</dbReference>